<accession>A0A7W6PZS7</accession>
<proteinExistence type="predicted"/>
<comment type="caution">
    <text evidence="1">The sequence shown here is derived from an EMBL/GenBank/DDBJ whole genome shotgun (WGS) entry which is preliminary data.</text>
</comment>
<dbReference type="Proteomes" id="UP000590524">
    <property type="component" value="Unassembled WGS sequence"/>
</dbReference>
<reference evidence="1 2" key="1">
    <citation type="submission" date="2020-08" db="EMBL/GenBank/DDBJ databases">
        <title>Genomic Encyclopedia of Type Strains, Phase IV (KMG-IV): sequencing the most valuable type-strain genomes for metagenomic binning, comparative biology and taxonomic classification.</title>
        <authorList>
            <person name="Goeker M."/>
        </authorList>
    </citation>
    <scope>NUCLEOTIDE SEQUENCE [LARGE SCALE GENOMIC DNA]</scope>
    <source>
        <strain evidence="1 2">DSM 19371</strain>
    </source>
</reference>
<keyword evidence="2" id="KW-1185">Reference proteome</keyword>
<dbReference type="InterPro" id="IPR007948">
    <property type="entry name" value="DUF736"/>
</dbReference>
<dbReference type="Pfam" id="PF05284">
    <property type="entry name" value="DUF736"/>
    <property type="match status" value="1"/>
</dbReference>
<gene>
    <name evidence="1" type="ORF">GGQ90_005192</name>
</gene>
<organism evidence="1 2">
    <name type="scientific">Sphingobium scionense</name>
    <dbReference type="NCBI Taxonomy" id="1404341"/>
    <lineage>
        <taxon>Bacteria</taxon>
        <taxon>Pseudomonadati</taxon>
        <taxon>Pseudomonadota</taxon>
        <taxon>Alphaproteobacteria</taxon>
        <taxon>Sphingomonadales</taxon>
        <taxon>Sphingomonadaceae</taxon>
        <taxon>Sphingobium</taxon>
    </lineage>
</organism>
<dbReference type="AlphaFoldDB" id="A0A7W6PZS7"/>
<evidence type="ECO:0000313" key="1">
    <source>
        <dbReference type="EMBL" id="MBB4151380.1"/>
    </source>
</evidence>
<sequence>MTGDIAFGAGWQKTIRVGRDYISVKLDDPSFAASVYASLAETDNGDYALIWSR</sequence>
<protein>
    <submittedName>
        <fullName evidence="1">Uncharacterized protein (DUF736 family)</fullName>
    </submittedName>
</protein>
<evidence type="ECO:0000313" key="2">
    <source>
        <dbReference type="Proteomes" id="UP000590524"/>
    </source>
</evidence>
<name>A0A7W6PZS7_9SPHN</name>
<dbReference type="EMBL" id="JACIEU010000036">
    <property type="protein sequence ID" value="MBB4151380.1"/>
    <property type="molecule type" value="Genomic_DNA"/>
</dbReference>